<keyword evidence="5" id="KW-0269">Exonuclease</keyword>
<reference evidence="12 13" key="1">
    <citation type="submission" date="2017-04" db="EMBL/GenBank/DDBJ databases">
        <title>Genome Sequence of the Model Brown-Rot Fungus Postia placenta SB12.</title>
        <authorList>
            <consortium name="DOE Joint Genome Institute"/>
            <person name="Gaskell J."/>
            <person name="Kersten P."/>
            <person name="Larrondo L.F."/>
            <person name="Canessa P."/>
            <person name="Martinez D."/>
            <person name="Hibbett D."/>
            <person name="Schmoll M."/>
            <person name="Kubicek C.P."/>
            <person name="Martinez A.T."/>
            <person name="Yadav J."/>
            <person name="Master E."/>
            <person name="Magnuson J.K."/>
            <person name="James T."/>
            <person name="Yaver D."/>
            <person name="Berka R."/>
            <person name="Labutti K."/>
            <person name="Lipzen A."/>
            <person name="Aerts A."/>
            <person name="Barry K."/>
            <person name="Henrissat B."/>
            <person name="Blanchette R."/>
            <person name="Grigoriev I."/>
            <person name="Cullen D."/>
        </authorList>
    </citation>
    <scope>NUCLEOTIDE SEQUENCE [LARGE SCALE GENOMIC DNA]</scope>
    <source>
        <strain evidence="12 13">MAD-698-R-SB12</strain>
    </source>
</reference>
<feature type="region of interest" description="Disordered" evidence="10">
    <location>
        <begin position="359"/>
        <end position="408"/>
    </location>
</feature>
<evidence type="ECO:0000256" key="9">
    <source>
        <dbReference type="ARBA" id="ARBA00042761"/>
    </source>
</evidence>
<protein>
    <recommendedName>
        <fullName evidence="8">3'-5' exonuclease</fullName>
    </recommendedName>
    <alternativeName>
        <fullName evidence="9">Werner Syndrome-like exonuclease</fullName>
    </alternativeName>
</protein>
<evidence type="ECO:0000256" key="10">
    <source>
        <dbReference type="SAM" id="MobiDB-lite"/>
    </source>
</evidence>
<dbReference type="OrthoDB" id="1920326at2759"/>
<dbReference type="GO" id="GO:0008408">
    <property type="term" value="F:3'-5' exonuclease activity"/>
    <property type="evidence" value="ECO:0007669"/>
    <property type="project" value="InterPro"/>
</dbReference>
<sequence length="495" mass="53927">MALYAIKESKLPAVLCRLSPPGSPSKRRNSQVAARGGSKFLAAFDAMMAAERRTTENTTAPSAAISDKPATSKKATHTFFLASGASGLQPAALAIGSKPKATTKLQPLTLHSAVSTAKRSIEKTTTSDTRTKSKGLVQPTDSTLPLYTYEDYSPAPAVVYTRHEDEANELAAALTGPLGFDMEWRIFIQRGAPIIERRTAVVQLSDARMILVVQVSRMKKFPQKVKELIESPTVVKTGANIRNDGEKLFRDYGIVAANLVELGALAHRADPAFSTIYHRSIVSLARMVEHYTRRSLDKGKVRIGNWEAAPLSQEQITYAANDAHCALVVYKRLIEIATEHGLCLDSVAYACSIKGVRAGKGVPESSANDHGGGVTTSSSTEAPSDASKHPSSPWLRPPGYVTNVDGNQAPRPQHLRAYKLWQGGNMPLPEICAALRSKENPLAESTVISYVVRALQADSTLPFSMDQLKAFVQLEAGSWQRHREWIMRQDSHTRQ</sequence>
<evidence type="ECO:0000256" key="7">
    <source>
        <dbReference type="ARBA" id="ARBA00023242"/>
    </source>
</evidence>
<keyword evidence="13" id="KW-1185">Reference proteome</keyword>
<dbReference type="Proteomes" id="UP000194127">
    <property type="component" value="Unassembled WGS sequence"/>
</dbReference>
<evidence type="ECO:0000313" key="13">
    <source>
        <dbReference type="Proteomes" id="UP000194127"/>
    </source>
</evidence>
<dbReference type="SUPFAM" id="SSF53098">
    <property type="entry name" value="Ribonuclease H-like"/>
    <property type="match status" value="1"/>
</dbReference>
<keyword evidence="2" id="KW-0540">Nuclease</keyword>
<proteinExistence type="predicted"/>
<keyword evidence="7" id="KW-0539">Nucleus</keyword>
<dbReference type="PANTHER" id="PTHR13620:SF109">
    <property type="entry name" value="3'-5' EXONUCLEASE"/>
    <property type="match status" value="1"/>
</dbReference>
<name>A0A1X6MPR9_9APHY</name>
<feature type="domain" description="3'-5' exonuclease" evidence="11">
    <location>
        <begin position="158"/>
        <end position="338"/>
    </location>
</feature>
<evidence type="ECO:0000313" key="12">
    <source>
        <dbReference type="EMBL" id="OSX58206.1"/>
    </source>
</evidence>
<dbReference type="PANTHER" id="PTHR13620">
    <property type="entry name" value="3-5 EXONUCLEASE"/>
    <property type="match status" value="1"/>
</dbReference>
<dbReference type="Pfam" id="PF01612">
    <property type="entry name" value="DNA_pol_A_exo1"/>
    <property type="match status" value="1"/>
</dbReference>
<dbReference type="InterPro" id="IPR002562">
    <property type="entry name" value="3'-5'_exonuclease_dom"/>
</dbReference>
<evidence type="ECO:0000256" key="4">
    <source>
        <dbReference type="ARBA" id="ARBA00022801"/>
    </source>
</evidence>
<dbReference type="GO" id="GO:0006139">
    <property type="term" value="P:nucleobase-containing compound metabolic process"/>
    <property type="evidence" value="ECO:0007669"/>
    <property type="project" value="InterPro"/>
</dbReference>
<accession>A0A1X6MPR9</accession>
<dbReference type="STRING" id="670580.A0A1X6MPR9"/>
<dbReference type="GO" id="GO:0046872">
    <property type="term" value="F:metal ion binding"/>
    <property type="evidence" value="ECO:0007669"/>
    <property type="project" value="UniProtKB-KW"/>
</dbReference>
<dbReference type="AlphaFoldDB" id="A0A1X6MPR9"/>
<keyword evidence="6" id="KW-0460">Magnesium</keyword>
<feature type="region of interest" description="Disordered" evidence="10">
    <location>
        <begin position="116"/>
        <end position="137"/>
    </location>
</feature>
<keyword evidence="4" id="KW-0378">Hydrolase</keyword>
<dbReference type="GeneID" id="36327146"/>
<dbReference type="CDD" id="cd06141">
    <property type="entry name" value="WRN_exo"/>
    <property type="match status" value="1"/>
</dbReference>
<dbReference type="GO" id="GO:0003676">
    <property type="term" value="F:nucleic acid binding"/>
    <property type="evidence" value="ECO:0007669"/>
    <property type="project" value="InterPro"/>
</dbReference>
<evidence type="ECO:0000256" key="8">
    <source>
        <dbReference type="ARBA" id="ARBA00040531"/>
    </source>
</evidence>
<dbReference type="RefSeq" id="XP_024335000.1">
    <property type="nucleotide sequence ID" value="XM_024482196.1"/>
</dbReference>
<dbReference type="SMART" id="SM00474">
    <property type="entry name" value="35EXOc"/>
    <property type="match status" value="1"/>
</dbReference>
<gene>
    <name evidence="12" type="ORF">POSPLADRAFT_1067537</name>
</gene>
<dbReference type="GO" id="GO:0005634">
    <property type="term" value="C:nucleus"/>
    <property type="evidence" value="ECO:0007669"/>
    <property type="project" value="UniProtKB-SubCell"/>
</dbReference>
<dbReference type="Gene3D" id="3.30.420.10">
    <property type="entry name" value="Ribonuclease H-like superfamily/Ribonuclease H"/>
    <property type="match status" value="1"/>
</dbReference>
<evidence type="ECO:0000256" key="2">
    <source>
        <dbReference type="ARBA" id="ARBA00022722"/>
    </source>
</evidence>
<dbReference type="InterPro" id="IPR036397">
    <property type="entry name" value="RNaseH_sf"/>
</dbReference>
<dbReference type="InterPro" id="IPR051132">
    <property type="entry name" value="3-5_Exonuclease_domain"/>
</dbReference>
<evidence type="ECO:0000256" key="6">
    <source>
        <dbReference type="ARBA" id="ARBA00022842"/>
    </source>
</evidence>
<evidence type="ECO:0000259" key="11">
    <source>
        <dbReference type="SMART" id="SM00474"/>
    </source>
</evidence>
<evidence type="ECO:0000256" key="3">
    <source>
        <dbReference type="ARBA" id="ARBA00022723"/>
    </source>
</evidence>
<evidence type="ECO:0000256" key="1">
    <source>
        <dbReference type="ARBA" id="ARBA00004123"/>
    </source>
</evidence>
<dbReference type="InterPro" id="IPR012337">
    <property type="entry name" value="RNaseH-like_sf"/>
</dbReference>
<organism evidence="12 13">
    <name type="scientific">Postia placenta MAD-698-R-SB12</name>
    <dbReference type="NCBI Taxonomy" id="670580"/>
    <lineage>
        <taxon>Eukaryota</taxon>
        <taxon>Fungi</taxon>
        <taxon>Dikarya</taxon>
        <taxon>Basidiomycota</taxon>
        <taxon>Agaricomycotina</taxon>
        <taxon>Agaricomycetes</taxon>
        <taxon>Polyporales</taxon>
        <taxon>Adustoporiaceae</taxon>
        <taxon>Rhodonia</taxon>
    </lineage>
</organism>
<evidence type="ECO:0000256" key="5">
    <source>
        <dbReference type="ARBA" id="ARBA00022839"/>
    </source>
</evidence>
<dbReference type="EMBL" id="KZ110605">
    <property type="protein sequence ID" value="OSX58206.1"/>
    <property type="molecule type" value="Genomic_DNA"/>
</dbReference>
<comment type="subcellular location">
    <subcellularLocation>
        <location evidence="1">Nucleus</location>
    </subcellularLocation>
</comment>
<keyword evidence="3" id="KW-0479">Metal-binding</keyword>